<protein>
    <submittedName>
        <fullName evidence="1">Uncharacterized protein</fullName>
    </submittedName>
</protein>
<comment type="caution">
    <text evidence="1">The sequence shown here is derived from an EMBL/GenBank/DDBJ whole genome shotgun (WGS) entry which is preliminary data.</text>
</comment>
<accession>A0ABD1F2U5</accession>
<evidence type="ECO:0000313" key="1">
    <source>
        <dbReference type="EMBL" id="KAL1509377.1"/>
    </source>
</evidence>
<organism evidence="1 2">
    <name type="scientific">Hypothenemus hampei</name>
    <name type="common">Coffee berry borer</name>
    <dbReference type="NCBI Taxonomy" id="57062"/>
    <lineage>
        <taxon>Eukaryota</taxon>
        <taxon>Metazoa</taxon>
        <taxon>Ecdysozoa</taxon>
        <taxon>Arthropoda</taxon>
        <taxon>Hexapoda</taxon>
        <taxon>Insecta</taxon>
        <taxon>Pterygota</taxon>
        <taxon>Neoptera</taxon>
        <taxon>Endopterygota</taxon>
        <taxon>Coleoptera</taxon>
        <taxon>Polyphaga</taxon>
        <taxon>Cucujiformia</taxon>
        <taxon>Curculionidae</taxon>
        <taxon>Scolytinae</taxon>
        <taxon>Hypothenemus</taxon>
    </lineage>
</organism>
<sequence length="91" mass="10958">MPKGQHLTKEFKIALINCHKELRNVYPEKSILMEKLQKIFGVSRSRIFKILSEKNFETAENKKRGRKSKGPWWDNFFLREMIGAQEHYYIK</sequence>
<proteinExistence type="predicted"/>
<dbReference type="Proteomes" id="UP001566132">
    <property type="component" value="Unassembled WGS sequence"/>
</dbReference>
<reference evidence="1 2" key="1">
    <citation type="submission" date="2024-05" db="EMBL/GenBank/DDBJ databases">
        <title>Genetic variation in Jamaican populations of the coffee berry borer (Hypothenemus hampei).</title>
        <authorList>
            <person name="Errbii M."/>
            <person name="Myrie A."/>
        </authorList>
    </citation>
    <scope>NUCLEOTIDE SEQUENCE [LARGE SCALE GENOMIC DNA]</scope>
    <source>
        <strain evidence="1">JA-Hopewell-2020-01-JO</strain>
        <tissue evidence="1">Whole body</tissue>
    </source>
</reference>
<evidence type="ECO:0000313" key="2">
    <source>
        <dbReference type="Proteomes" id="UP001566132"/>
    </source>
</evidence>
<name>A0ABD1F2U5_HYPHA</name>
<gene>
    <name evidence="1" type="ORF">ABEB36_004131</name>
</gene>
<dbReference type="AlphaFoldDB" id="A0ABD1F2U5"/>
<dbReference type="EMBL" id="JBDJPC010000003">
    <property type="protein sequence ID" value="KAL1509377.1"/>
    <property type="molecule type" value="Genomic_DNA"/>
</dbReference>
<keyword evidence="2" id="KW-1185">Reference proteome</keyword>